<keyword evidence="5 9" id="KW-0413">Isomerase</keyword>
<dbReference type="EMBL" id="CP023737">
    <property type="protein sequence ID" value="ATQ66863.1"/>
    <property type="molecule type" value="Genomic_DNA"/>
</dbReference>
<evidence type="ECO:0000259" key="8">
    <source>
        <dbReference type="PROSITE" id="PS50198"/>
    </source>
</evidence>
<dbReference type="RefSeq" id="WP_003609748.1">
    <property type="nucleotide sequence ID" value="NZ_ADVE02000001.1"/>
</dbReference>
<dbReference type="SUPFAM" id="SSF109998">
    <property type="entry name" value="Triger factor/SurA peptide-binding domain-like"/>
    <property type="match status" value="1"/>
</dbReference>
<evidence type="ECO:0000313" key="10">
    <source>
        <dbReference type="Proteomes" id="UP000230709"/>
    </source>
</evidence>
<evidence type="ECO:0000313" key="9">
    <source>
        <dbReference type="EMBL" id="ATQ66863.1"/>
    </source>
</evidence>
<evidence type="ECO:0000256" key="1">
    <source>
        <dbReference type="ARBA" id="ARBA00007656"/>
    </source>
</evidence>
<dbReference type="PANTHER" id="PTHR47245">
    <property type="entry name" value="PEPTIDYLPROLYL ISOMERASE"/>
    <property type="match status" value="1"/>
</dbReference>
<keyword evidence="10" id="KW-1185">Reference proteome</keyword>
<feature type="domain" description="PpiC" evidence="8">
    <location>
        <begin position="179"/>
        <end position="277"/>
    </location>
</feature>
<dbReference type="InterPro" id="IPR050245">
    <property type="entry name" value="PrsA_foldase"/>
</dbReference>
<dbReference type="Proteomes" id="UP000230709">
    <property type="component" value="Chromosome"/>
</dbReference>
<dbReference type="AlphaFoldDB" id="A0A2D2CVY0"/>
<evidence type="ECO:0000256" key="6">
    <source>
        <dbReference type="SAM" id="MobiDB-lite"/>
    </source>
</evidence>
<feature type="signal peptide" evidence="7">
    <location>
        <begin position="1"/>
        <end position="32"/>
    </location>
</feature>
<feature type="compositionally biased region" description="Low complexity" evidence="6">
    <location>
        <begin position="49"/>
        <end position="63"/>
    </location>
</feature>
<reference evidence="10" key="1">
    <citation type="submission" date="2017-10" db="EMBL/GenBank/DDBJ databases">
        <title>Completed PacBio SMRT sequence of Methylosinus trichosporium OB3b reveals presence of a third large plasmid.</title>
        <authorList>
            <person name="Charles T.C."/>
            <person name="Lynch M.D.J."/>
            <person name="Heil J.R."/>
            <person name="Cheng J."/>
        </authorList>
    </citation>
    <scope>NUCLEOTIDE SEQUENCE [LARGE SCALE GENOMIC DNA]</scope>
    <source>
        <strain evidence="10">OB3b</strain>
    </source>
</reference>
<comment type="similarity">
    <text evidence="1">Belongs to the PpiC/parvulin rotamase family.</text>
</comment>
<protein>
    <recommendedName>
        <fullName evidence="2">Parvulin-like PPIase</fullName>
    </recommendedName>
    <alternativeName>
        <fullName evidence="3">Peptidyl-prolyl cis-trans isomerase plp</fullName>
    </alternativeName>
    <alternativeName>
        <fullName evidence="4">Rotamase plp</fullName>
    </alternativeName>
</protein>
<dbReference type="InterPro" id="IPR027304">
    <property type="entry name" value="Trigger_fact/SurA_dom_sf"/>
</dbReference>
<dbReference type="KEGG" id="mtw:CQW49_02350"/>
<dbReference type="InterPro" id="IPR000297">
    <property type="entry name" value="PPIase_PpiC"/>
</dbReference>
<evidence type="ECO:0000256" key="7">
    <source>
        <dbReference type="SAM" id="SignalP"/>
    </source>
</evidence>
<dbReference type="Gene3D" id="3.10.50.40">
    <property type="match status" value="1"/>
</dbReference>
<dbReference type="InterPro" id="IPR046357">
    <property type="entry name" value="PPIase_dom_sf"/>
</dbReference>
<dbReference type="PROSITE" id="PS50198">
    <property type="entry name" value="PPIC_PPIASE_2"/>
    <property type="match status" value="1"/>
</dbReference>
<keyword evidence="7" id="KW-0732">Signal</keyword>
<gene>
    <name evidence="9" type="ORF">CQW49_02350</name>
</gene>
<keyword evidence="5" id="KW-0697">Rotamase</keyword>
<evidence type="ECO:0000256" key="5">
    <source>
        <dbReference type="PROSITE-ProRule" id="PRU00278"/>
    </source>
</evidence>
<dbReference type="GO" id="GO:0003755">
    <property type="term" value="F:peptidyl-prolyl cis-trans isomerase activity"/>
    <property type="evidence" value="ECO:0007669"/>
    <property type="project" value="UniProtKB-KW"/>
</dbReference>
<dbReference type="PANTHER" id="PTHR47245:SF3">
    <property type="entry name" value="PEPTIDYL-PROLYL CIS-TRANS ISOMERASE, PPIC-TYPE-RELATED"/>
    <property type="match status" value="1"/>
</dbReference>
<accession>A0A2D2CVY0</accession>
<organism evidence="9 10">
    <name type="scientific">Methylosinus trichosporium (strain ATCC 35070 / NCIMB 11131 / UNIQEM 75 / OB3b)</name>
    <dbReference type="NCBI Taxonomy" id="595536"/>
    <lineage>
        <taxon>Bacteria</taxon>
        <taxon>Pseudomonadati</taxon>
        <taxon>Pseudomonadota</taxon>
        <taxon>Alphaproteobacteria</taxon>
        <taxon>Hyphomicrobiales</taxon>
        <taxon>Methylocystaceae</taxon>
        <taxon>Methylosinus</taxon>
    </lineage>
</organism>
<feature type="chain" id="PRO_5013904468" description="Parvulin-like PPIase" evidence="7">
    <location>
        <begin position="33"/>
        <end position="335"/>
    </location>
</feature>
<name>A0A2D2CVY0_METT3</name>
<evidence type="ECO:0000256" key="2">
    <source>
        <dbReference type="ARBA" id="ARBA00018370"/>
    </source>
</evidence>
<proteinExistence type="inferred from homology"/>
<dbReference type="SUPFAM" id="SSF54534">
    <property type="entry name" value="FKBP-like"/>
    <property type="match status" value="1"/>
</dbReference>
<feature type="region of interest" description="Disordered" evidence="6">
    <location>
        <begin position="42"/>
        <end position="64"/>
    </location>
</feature>
<dbReference type="Pfam" id="PF00639">
    <property type="entry name" value="Rotamase"/>
    <property type="match status" value="1"/>
</dbReference>
<dbReference type="STRING" id="595536.GCA_000178815_00475"/>
<sequence length="335" mass="36150">MSIVTKNSAILSAALRVLAIGAVVAAPAGAMAQILPSTAQRPKPAPQVSAIKPQAPAPAASAKTSDDVVAHVGATDITTSQLRAYVEALGAREQAAIAKEPGLLSQAVRAMLNERVVLQEALAKKWDQQPKVAAQLEQLRERALVESYLQSVSVPPADYPSEEELQKAYDANRSSFVVPRQFQLGHIFVQSPKDADRATEDKAKKTLEDIQRKLKSGADFAAVAKAQSEAKDGGELGWLAEGQIRPEIRTRVMGLVKGAVSEPIQLDDGWHFVKLIDTKASTTRPLAEAREQLAQQMRVERAGLLRRAYVAELVKRNPPVVNEIALSNILDAARK</sequence>
<evidence type="ECO:0000256" key="3">
    <source>
        <dbReference type="ARBA" id="ARBA00030642"/>
    </source>
</evidence>
<evidence type="ECO:0000256" key="4">
    <source>
        <dbReference type="ARBA" id="ARBA00031484"/>
    </source>
</evidence>